<dbReference type="CDD" id="cd12888">
    <property type="entry name" value="SPRY_PRY_TRIM7_like"/>
    <property type="match status" value="1"/>
</dbReference>
<dbReference type="Pfam" id="PF00643">
    <property type="entry name" value="zf-B_box"/>
    <property type="match status" value="1"/>
</dbReference>
<evidence type="ECO:0000259" key="6">
    <source>
        <dbReference type="PROSITE" id="PS50188"/>
    </source>
</evidence>
<dbReference type="GO" id="GO:0008270">
    <property type="term" value="F:zinc ion binding"/>
    <property type="evidence" value="ECO:0007669"/>
    <property type="project" value="UniProtKB-KW"/>
</dbReference>
<reference evidence="7" key="2">
    <citation type="submission" date="2025-09" db="UniProtKB">
        <authorList>
            <consortium name="Ensembl"/>
        </authorList>
    </citation>
    <scope>IDENTIFICATION</scope>
</reference>
<dbReference type="PROSITE" id="PS50119">
    <property type="entry name" value="ZF_BBOX"/>
    <property type="match status" value="1"/>
</dbReference>
<dbReference type="Gene3D" id="3.30.40.10">
    <property type="entry name" value="Zinc/RING finger domain, C3HC4 (zinc finger)"/>
    <property type="match status" value="1"/>
</dbReference>
<feature type="domain" description="B30.2/SPRY" evidence="6">
    <location>
        <begin position="250"/>
        <end position="436"/>
    </location>
</feature>
<dbReference type="GeneTree" id="ENSGT01030000234669"/>
<dbReference type="Gene3D" id="2.60.120.920">
    <property type="match status" value="1"/>
</dbReference>
<dbReference type="InterPro" id="IPR003877">
    <property type="entry name" value="SPRY_dom"/>
</dbReference>
<protein>
    <submittedName>
        <fullName evidence="7">Uncharacterized protein</fullName>
    </submittedName>
</protein>
<keyword evidence="2 4" id="KW-0863">Zinc-finger</keyword>
<dbReference type="AlphaFoldDB" id="A0A8C0GXW7"/>
<organism evidence="7 8">
    <name type="scientific">Chelonoidis abingdonii</name>
    <name type="common">Abingdon island giant tortoise</name>
    <name type="synonym">Testudo abingdonii</name>
    <dbReference type="NCBI Taxonomy" id="106734"/>
    <lineage>
        <taxon>Eukaryota</taxon>
        <taxon>Metazoa</taxon>
        <taxon>Chordata</taxon>
        <taxon>Craniata</taxon>
        <taxon>Vertebrata</taxon>
        <taxon>Euteleostomi</taxon>
        <taxon>Archelosauria</taxon>
        <taxon>Testudinata</taxon>
        <taxon>Testudines</taxon>
        <taxon>Cryptodira</taxon>
        <taxon>Durocryptodira</taxon>
        <taxon>Testudinoidea</taxon>
        <taxon>Testudinidae</taxon>
        <taxon>Chelonoidis</taxon>
    </lineage>
</organism>
<dbReference type="SMART" id="SM00336">
    <property type="entry name" value="BBOX"/>
    <property type="match status" value="1"/>
</dbReference>
<dbReference type="InterPro" id="IPR003879">
    <property type="entry name" value="Butyrophylin_SPRY"/>
</dbReference>
<dbReference type="Ensembl" id="ENSCABT00000016733.1">
    <property type="protein sequence ID" value="ENSCABP00000015271.1"/>
    <property type="gene ID" value="ENSCABG00000011394.1"/>
</dbReference>
<dbReference type="SUPFAM" id="SSF57850">
    <property type="entry name" value="RING/U-box"/>
    <property type="match status" value="1"/>
</dbReference>
<keyword evidence="8" id="KW-1185">Reference proteome</keyword>
<keyword evidence="3" id="KW-0862">Zinc</keyword>
<dbReference type="InterPro" id="IPR050143">
    <property type="entry name" value="TRIM/RBCC"/>
</dbReference>
<keyword evidence="1" id="KW-0479">Metal-binding</keyword>
<feature type="domain" description="B box-type" evidence="5">
    <location>
        <begin position="73"/>
        <end position="114"/>
    </location>
</feature>
<dbReference type="InterPro" id="IPR006574">
    <property type="entry name" value="PRY"/>
</dbReference>
<evidence type="ECO:0000259" key="5">
    <source>
        <dbReference type="PROSITE" id="PS50119"/>
    </source>
</evidence>
<dbReference type="PANTHER" id="PTHR24103">
    <property type="entry name" value="E3 UBIQUITIN-PROTEIN LIGASE TRIM"/>
    <property type="match status" value="1"/>
</dbReference>
<dbReference type="SMART" id="SM00449">
    <property type="entry name" value="SPRY"/>
    <property type="match status" value="1"/>
</dbReference>
<evidence type="ECO:0000313" key="8">
    <source>
        <dbReference type="Proteomes" id="UP000694404"/>
    </source>
</evidence>
<reference evidence="7" key="1">
    <citation type="submission" date="2025-08" db="UniProtKB">
        <authorList>
            <consortium name="Ensembl"/>
        </authorList>
    </citation>
    <scope>IDENTIFICATION</scope>
</reference>
<sequence>SVTGSNPVDRLQQGASCPVCLEHFREPVTLEVGHNFCRCRQTAQQRNPRPKRQLATIVEITKQLSLQVIKNVGRERVCGEHQEPLKLFCEEDQTSICLTCDRSQAHRDHTVIPIEEAAEEFKEKIQAHLQTLREEREKFLGFKHSMKGLQAPSMSLNSPFPIILQKQTQNEREKIVYQFQKLQQFLEEQERLLLAQLEQLDKEIVNIHNEYFTVLSEEISRLSELISEVEGKCQESASEFLQVRRVRETSQIPPQGQDSSEILALGSTYVTLDPDTAHPRLILSEDRKSVSYSYTRQDLPNNSERFDTRVCVLGCEGFTSGSHYWEVEVKDEGTWAVGVAKKSVWRKGGRTRNPEDRIWAVDWYTNSFSAVSSSETPLSLSRDLRFIRVSVDYEQGQVIFANADNDDPIFTFPTASFDEERIYPWFRVLYGIFSGG</sequence>
<evidence type="ECO:0000256" key="3">
    <source>
        <dbReference type="ARBA" id="ARBA00022833"/>
    </source>
</evidence>
<proteinExistence type="predicted"/>
<dbReference type="Pfam" id="PF00622">
    <property type="entry name" value="SPRY"/>
    <property type="match status" value="1"/>
</dbReference>
<dbReference type="Gene3D" id="3.30.160.60">
    <property type="entry name" value="Classic Zinc Finger"/>
    <property type="match status" value="1"/>
</dbReference>
<dbReference type="CDD" id="cd19762">
    <property type="entry name" value="Bbox2_TRIM7-like"/>
    <property type="match status" value="1"/>
</dbReference>
<dbReference type="PROSITE" id="PS50188">
    <property type="entry name" value="B302_SPRY"/>
    <property type="match status" value="1"/>
</dbReference>
<dbReference type="InterPro" id="IPR013083">
    <property type="entry name" value="Znf_RING/FYVE/PHD"/>
</dbReference>
<evidence type="ECO:0000313" key="7">
    <source>
        <dbReference type="Ensembl" id="ENSCABP00000015271.1"/>
    </source>
</evidence>
<evidence type="ECO:0000256" key="2">
    <source>
        <dbReference type="ARBA" id="ARBA00022771"/>
    </source>
</evidence>
<dbReference type="SMART" id="SM00589">
    <property type="entry name" value="PRY"/>
    <property type="match status" value="1"/>
</dbReference>
<evidence type="ECO:0000256" key="4">
    <source>
        <dbReference type="PROSITE-ProRule" id="PRU00024"/>
    </source>
</evidence>
<accession>A0A8C0GXW7</accession>
<dbReference type="Proteomes" id="UP000694404">
    <property type="component" value="Unplaced"/>
</dbReference>
<evidence type="ECO:0000256" key="1">
    <source>
        <dbReference type="ARBA" id="ARBA00022723"/>
    </source>
</evidence>
<dbReference type="InterPro" id="IPR001870">
    <property type="entry name" value="B30.2/SPRY"/>
</dbReference>
<dbReference type="FunFam" id="2.60.120.920:FF:000004">
    <property type="entry name" value="Butyrophilin subfamily 1 member A1"/>
    <property type="match status" value="1"/>
</dbReference>
<dbReference type="PRINTS" id="PR01407">
    <property type="entry name" value="BUTYPHLNCDUF"/>
</dbReference>
<dbReference type="SUPFAM" id="SSF57845">
    <property type="entry name" value="B-box zinc-binding domain"/>
    <property type="match status" value="1"/>
</dbReference>
<dbReference type="Pfam" id="PF13765">
    <property type="entry name" value="PRY"/>
    <property type="match status" value="1"/>
</dbReference>
<dbReference type="SUPFAM" id="SSF49899">
    <property type="entry name" value="Concanavalin A-like lectins/glucanases"/>
    <property type="match status" value="1"/>
</dbReference>
<name>A0A8C0GXW7_CHEAB</name>
<dbReference type="InterPro" id="IPR000315">
    <property type="entry name" value="Znf_B-box"/>
</dbReference>
<dbReference type="InterPro" id="IPR013320">
    <property type="entry name" value="ConA-like_dom_sf"/>
</dbReference>
<dbReference type="InterPro" id="IPR043136">
    <property type="entry name" value="B30.2/SPRY_sf"/>
</dbReference>